<sequence length="409" mass="44830">MEEVSTIEQAVDQVSDKLEAPITGSSEASTKAKNAARPSSKSGTNKAGSASKAGAAKAIPASKKDIASKPSKPAAAPWTFPKTTLEEAIKIARAIEEQNAGNPMKPDMLAKAVGYNSVADWRFLDLLRAANQYGLVTGSGKISPVGLTQIGQDVVAPSAPTARPKALMAAFRSVEDFQKVEDFYNGKKLPEDEFFENNLYREFGIPRERVKSFIETFTSNLNYLHAFRPDRSGTGPVVTTEFRQREPDVSGIDDGGTGRQFLDTCFVMMPFGQWMDAYYREIFVPAIREAGLEPIRADELFSTGSVIEQIWEQISRAKVLLADLTGKNANVFYELGLAHAANKPVVFTTGDLEDVPFDLRHLRVAVYDIRDPAWGEKLRNTLSVYLKAAKADPGKSVPQPFRKQMAVAE</sequence>
<feature type="compositionally biased region" description="Low complexity" evidence="1">
    <location>
        <begin position="39"/>
        <end position="61"/>
    </location>
</feature>
<proteinExistence type="predicted"/>
<dbReference type="AlphaFoldDB" id="A0A5D9C6C9"/>
<feature type="region of interest" description="Disordered" evidence="1">
    <location>
        <begin position="1"/>
        <end position="77"/>
    </location>
</feature>
<comment type="caution">
    <text evidence="2">The sequence shown here is derived from an EMBL/GenBank/DDBJ whole genome shotgun (WGS) entry which is preliminary data.</text>
</comment>
<keyword evidence="3" id="KW-1185">Reference proteome</keyword>
<dbReference type="EMBL" id="VTOU01000002">
    <property type="protein sequence ID" value="TZG27239.1"/>
    <property type="molecule type" value="Genomic_DNA"/>
</dbReference>
<dbReference type="Gene3D" id="3.40.50.450">
    <property type="match status" value="1"/>
</dbReference>
<feature type="compositionally biased region" description="Polar residues" evidence="1">
    <location>
        <begin position="23"/>
        <end position="32"/>
    </location>
</feature>
<dbReference type="RefSeq" id="WP_149521457.1">
    <property type="nucleotide sequence ID" value="NZ_VTOU01000002.1"/>
</dbReference>
<feature type="compositionally biased region" description="Low complexity" evidence="1">
    <location>
        <begin position="68"/>
        <end position="77"/>
    </location>
</feature>
<evidence type="ECO:0000256" key="1">
    <source>
        <dbReference type="SAM" id="MobiDB-lite"/>
    </source>
</evidence>
<evidence type="ECO:0000313" key="3">
    <source>
        <dbReference type="Proteomes" id="UP000322077"/>
    </source>
</evidence>
<accession>A0A5D9C6C9</accession>
<reference evidence="2 3" key="1">
    <citation type="submission" date="2019-08" db="EMBL/GenBank/DDBJ databases">
        <authorList>
            <person name="Wang G."/>
            <person name="Xu Z."/>
        </authorList>
    </citation>
    <scope>NUCLEOTIDE SEQUENCE [LARGE SCALE GENOMIC DNA]</scope>
    <source>
        <strain evidence="2 3">ZX</strain>
    </source>
</reference>
<evidence type="ECO:0000313" key="2">
    <source>
        <dbReference type="EMBL" id="TZG27239.1"/>
    </source>
</evidence>
<protein>
    <submittedName>
        <fullName evidence="2">Uncharacterized protein</fullName>
    </submittedName>
</protein>
<organism evidence="2 3">
    <name type="scientific">Sphingomonas montanisoli</name>
    <dbReference type="NCBI Taxonomy" id="2606412"/>
    <lineage>
        <taxon>Bacteria</taxon>
        <taxon>Pseudomonadati</taxon>
        <taxon>Pseudomonadota</taxon>
        <taxon>Alphaproteobacteria</taxon>
        <taxon>Sphingomonadales</taxon>
        <taxon>Sphingomonadaceae</taxon>
        <taxon>Sphingomonas</taxon>
    </lineage>
</organism>
<dbReference type="SUPFAM" id="SSF52309">
    <property type="entry name" value="N-(deoxy)ribosyltransferase-like"/>
    <property type="match status" value="1"/>
</dbReference>
<dbReference type="Proteomes" id="UP000322077">
    <property type="component" value="Unassembled WGS sequence"/>
</dbReference>
<name>A0A5D9C6C9_9SPHN</name>
<gene>
    <name evidence="2" type="ORF">FYJ91_06345</name>
</gene>